<sequence>MAQQVDALLRQAAAARQEADAIDLTGAAQEAMRNVLAQERRAHEAGELSSQRARAKISDAQERFKAGAEAQGISLDEEIEATERKPPNTAPLNKYSTLMEQRAKIQQQEKRKGQAAVAGQ</sequence>
<reference evidence="2" key="1">
    <citation type="submission" date="2021-01" db="EMBL/GenBank/DDBJ databases">
        <authorList>
            <person name="Corre E."/>
            <person name="Pelletier E."/>
            <person name="Niang G."/>
            <person name="Scheremetjew M."/>
            <person name="Finn R."/>
            <person name="Kale V."/>
            <person name="Holt S."/>
            <person name="Cochrane G."/>
            <person name="Meng A."/>
            <person name="Brown T."/>
            <person name="Cohen L."/>
        </authorList>
    </citation>
    <scope>NUCLEOTIDE SEQUENCE</scope>
    <source>
        <strain evidence="2">CCMP645</strain>
    </source>
</reference>
<dbReference type="AlphaFoldDB" id="A0A7S4B6E8"/>
<name>A0A7S4B6E8_CHRCT</name>
<accession>A0A7S4B6E8</accession>
<protein>
    <submittedName>
        <fullName evidence="2">Uncharacterized protein</fullName>
    </submittedName>
</protein>
<dbReference type="EMBL" id="HBIZ01011890">
    <property type="protein sequence ID" value="CAE0754544.1"/>
    <property type="molecule type" value="Transcribed_RNA"/>
</dbReference>
<proteinExistence type="predicted"/>
<organism evidence="2">
    <name type="scientific">Chrysotila carterae</name>
    <name type="common">Marine alga</name>
    <name type="synonym">Syracosphaera carterae</name>
    <dbReference type="NCBI Taxonomy" id="13221"/>
    <lineage>
        <taxon>Eukaryota</taxon>
        <taxon>Haptista</taxon>
        <taxon>Haptophyta</taxon>
        <taxon>Prymnesiophyceae</taxon>
        <taxon>Isochrysidales</taxon>
        <taxon>Isochrysidaceae</taxon>
        <taxon>Chrysotila</taxon>
    </lineage>
</organism>
<feature type="region of interest" description="Disordered" evidence="1">
    <location>
        <begin position="68"/>
        <end position="94"/>
    </location>
</feature>
<evidence type="ECO:0000256" key="1">
    <source>
        <dbReference type="SAM" id="MobiDB-lite"/>
    </source>
</evidence>
<evidence type="ECO:0000313" key="2">
    <source>
        <dbReference type="EMBL" id="CAE0754544.1"/>
    </source>
</evidence>
<gene>
    <name evidence="2" type="ORF">PCAR00345_LOCUS7131</name>
</gene>